<proteinExistence type="inferred from homology"/>
<evidence type="ECO:0000256" key="1">
    <source>
        <dbReference type="ARBA" id="ARBA00022490"/>
    </source>
</evidence>
<dbReference type="InterPro" id="IPR025824">
    <property type="entry name" value="OB-fold_nuc-bd_dom"/>
</dbReference>
<evidence type="ECO:0000256" key="3">
    <source>
        <dbReference type="ARBA" id="ARBA00022801"/>
    </source>
</evidence>
<dbReference type="eggNOG" id="COG1570">
    <property type="taxonomic scope" value="Bacteria"/>
</dbReference>
<dbReference type="Pfam" id="PF13742">
    <property type="entry name" value="tRNA_anti_2"/>
    <property type="match status" value="1"/>
</dbReference>
<comment type="subcellular location">
    <subcellularLocation>
        <location evidence="5 6">Cytoplasm</location>
    </subcellularLocation>
</comment>
<dbReference type="GO" id="GO:0008855">
    <property type="term" value="F:exodeoxyribonuclease VII activity"/>
    <property type="evidence" value="ECO:0007669"/>
    <property type="project" value="UniProtKB-UniRule"/>
</dbReference>
<dbReference type="Proteomes" id="UP000054051">
    <property type="component" value="Unassembled WGS sequence"/>
</dbReference>
<feature type="domain" description="OB-fold nucleic acid binding" evidence="8">
    <location>
        <begin position="15"/>
        <end position="106"/>
    </location>
</feature>
<evidence type="ECO:0000313" key="9">
    <source>
        <dbReference type="EMBL" id="CCD28738.1"/>
    </source>
</evidence>
<dbReference type="GO" id="GO:0009318">
    <property type="term" value="C:exodeoxyribonuclease VII complex"/>
    <property type="evidence" value="ECO:0007669"/>
    <property type="project" value="UniProtKB-UniRule"/>
</dbReference>
<comment type="caution">
    <text evidence="9">The sequence shown here is derived from an EMBL/GenBank/DDBJ whole genome shotgun (WGS) entry which is preliminary data.</text>
</comment>
<reference evidence="9 10" key="1">
    <citation type="submission" date="2011-08" db="EMBL/GenBank/DDBJ databases">
        <title>The genome of the obligate endobacterium of an arbuscular mycorrhizal fungus reveals an interphylum network of nutritional interactions.</title>
        <authorList>
            <person name="Ghignone S."/>
            <person name="Salvioli A."/>
            <person name="Anca I."/>
            <person name="Lumini E."/>
            <person name="Ortu G."/>
            <person name="Petiti L."/>
            <person name="Cruveiller S."/>
            <person name="Bianciotto V."/>
            <person name="Piffanelli P."/>
            <person name="Lanfranco L."/>
            <person name="Bonfante P."/>
        </authorList>
    </citation>
    <scope>NUCLEOTIDE SEQUENCE [LARGE SCALE GENOMIC DNA]</scope>
    <source>
        <strain evidence="9 10">BEG34</strain>
    </source>
</reference>
<protein>
    <recommendedName>
        <fullName evidence="5">Exodeoxyribonuclease 7 large subunit</fullName>
        <ecNumber evidence="5">3.1.11.6</ecNumber>
    </recommendedName>
    <alternativeName>
        <fullName evidence="5">Exodeoxyribonuclease VII large subunit</fullName>
        <shortName evidence="5">Exonuclease VII large subunit</shortName>
    </alternativeName>
</protein>
<comment type="subunit">
    <text evidence="5">Heterooligomer composed of large and small subunits.</text>
</comment>
<dbReference type="NCBIfam" id="TIGR00237">
    <property type="entry name" value="xseA"/>
    <property type="match status" value="1"/>
</dbReference>
<comment type="function">
    <text evidence="5">Bidirectionally degrades single-stranded DNA into large acid-insoluble oligonucleotides, which are then degraded further into small acid-soluble oligonucleotides.</text>
</comment>
<evidence type="ECO:0000259" key="7">
    <source>
        <dbReference type="Pfam" id="PF02601"/>
    </source>
</evidence>
<dbReference type="RefSeq" id="WP_006682024.1">
    <property type="nucleotide sequence ID" value="NZ_CAFB01000034.1"/>
</dbReference>
<sequence>MSPDIRLWNDNTVVSVSALTRAINAHLEELFPRVWVSGEISNFARAASGHWYFSLKDEAAQLRCVMFRMRAQKVAFMPREGDHIEVCGRVTMYEPRGECQLNAEQLRRTGAGRLYEAFMALKQRLENEGLFDVAKKRALPVYPRAIGVVTSLAAAALCDVLTTLARRAPHLPVIVYPAPVQGAGSAAQLAAMVECANRRAEVDVLIVCRGGGSLEDLWAFNEEALVRAIAASALPVISGVGHQTDFTLVDFAADVRAPTPTGAAEQVSAPRAQLLRALSDLHMRQRRVQQRLHERRAQQLDWLARRLISPVERLAQQRSDLRQQALRFSAALKRQQAGRCAQIREYAARCTALSPQQTLARGYAVLLDPYSKCALRTPAALSSGKRVRVHLAQGCTEVGITDPQPCASLF</sequence>
<accession>G2J7J3</accession>
<dbReference type="InterPro" id="IPR020579">
    <property type="entry name" value="Exonuc_VII_lsu_C"/>
</dbReference>
<organism evidence="9 10">
    <name type="scientific">Candidatus Glomeribacter gigasporarum BEG34</name>
    <dbReference type="NCBI Taxonomy" id="1070319"/>
    <lineage>
        <taxon>Bacteria</taxon>
        <taxon>Pseudomonadati</taxon>
        <taxon>Pseudomonadota</taxon>
        <taxon>Betaproteobacteria</taxon>
        <taxon>Burkholderiales</taxon>
        <taxon>Burkholderiaceae</taxon>
        <taxon>Candidatus Glomeribacter</taxon>
    </lineage>
</organism>
<evidence type="ECO:0000259" key="8">
    <source>
        <dbReference type="Pfam" id="PF13742"/>
    </source>
</evidence>
<dbReference type="GO" id="GO:0005737">
    <property type="term" value="C:cytoplasm"/>
    <property type="evidence" value="ECO:0007669"/>
    <property type="project" value="UniProtKB-SubCell"/>
</dbReference>
<dbReference type="STRING" id="1070319.CAGGBEG34_180042"/>
<dbReference type="OrthoDB" id="9802795at2"/>
<dbReference type="PANTHER" id="PTHR30008:SF0">
    <property type="entry name" value="EXODEOXYRIBONUCLEASE 7 LARGE SUBUNIT"/>
    <property type="match status" value="1"/>
</dbReference>
<evidence type="ECO:0000256" key="5">
    <source>
        <dbReference type="HAMAP-Rule" id="MF_00378"/>
    </source>
</evidence>
<dbReference type="GO" id="GO:0003676">
    <property type="term" value="F:nucleic acid binding"/>
    <property type="evidence" value="ECO:0007669"/>
    <property type="project" value="InterPro"/>
</dbReference>
<dbReference type="InterPro" id="IPR003753">
    <property type="entry name" value="Exonuc_VII_L"/>
</dbReference>
<dbReference type="GO" id="GO:0006308">
    <property type="term" value="P:DNA catabolic process"/>
    <property type="evidence" value="ECO:0007669"/>
    <property type="project" value="UniProtKB-UniRule"/>
</dbReference>
<evidence type="ECO:0000256" key="6">
    <source>
        <dbReference type="RuleBase" id="RU004355"/>
    </source>
</evidence>
<evidence type="ECO:0000313" key="10">
    <source>
        <dbReference type="Proteomes" id="UP000054051"/>
    </source>
</evidence>
<keyword evidence="1 5" id="KW-0963">Cytoplasm</keyword>
<name>G2J7J3_9BURK</name>
<evidence type="ECO:0000256" key="4">
    <source>
        <dbReference type="ARBA" id="ARBA00022839"/>
    </source>
</evidence>
<dbReference type="CDD" id="cd04489">
    <property type="entry name" value="ExoVII_LU_OBF"/>
    <property type="match status" value="1"/>
</dbReference>
<keyword evidence="10" id="KW-1185">Reference proteome</keyword>
<keyword evidence="3 5" id="KW-0378">Hydrolase</keyword>
<dbReference type="Gene3D" id="2.40.50.1010">
    <property type="match status" value="1"/>
</dbReference>
<gene>
    <name evidence="5 9" type="primary">xseA</name>
    <name evidence="9" type="ORF">CAGGBEG34_180042</name>
</gene>
<dbReference type="HAMAP" id="MF_00378">
    <property type="entry name" value="Exonuc_7_L"/>
    <property type="match status" value="1"/>
</dbReference>
<dbReference type="AlphaFoldDB" id="G2J7J3"/>
<dbReference type="Pfam" id="PF02601">
    <property type="entry name" value="Exonuc_VII_L"/>
    <property type="match status" value="1"/>
</dbReference>
<dbReference type="EMBL" id="CAFB01000034">
    <property type="protein sequence ID" value="CCD28738.1"/>
    <property type="molecule type" value="Genomic_DNA"/>
</dbReference>
<keyword evidence="2 5" id="KW-0540">Nuclease</keyword>
<dbReference type="PANTHER" id="PTHR30008">
    <property type="entry name" value="EXODEOXYRIBONUCLEASE 7 LARGE SUBUNIT"/>
    <property type="match status" value="1"/>
</dbReference>
<dbReference type="EC" id="3.1.11.6" evidence="5"/>
<comment type="similarity">
    <text evidence="5 6">Belongs to the XseA family.</text>
</comment>
<feature type="domain" description="Exonuclease VII large subunit C-terminal" evidence="7">
    <location>
        <begin position="130"/>
        <end position="348"/>
    </location>
</feature>
<keyword evidence="4 5" id="KW-0269">Exonuclease</keyword>
<comment type="catalytic activity">
    <reaction evidence="5 6">
        <text>Exonucleolytic cleavage in either 5'- to 3'- or 3'- to 5'-direction to yield nucleoside 5'-phosphates.</text>
        <dbReference type="EC" id="3.1.11.6"/>
    </reaction>
</comment>
<evidence type="ECO:0000256" key="2">
    <source>
        <dbReference type="ARBA" id="ARBA00022722"/>
    </source>
</evidence>